<protein>
    <submittedName>
        <fullName evidence="14">Peptidase M50</fullName>
    </submittedName>
</protein>
<comment type="cofactor">
    <cofactor evidence="1">
        <name>Zn(2+)</name>
        <dbReference type="ChEBI" id="CHEBI:29105"/>
    </cofactor>
</comment>
<dbReference type="PANTHER" id="PTHR35864:SF1">
    <property type="entry name" value="ZINC METALLOPROTEASE YWHC-RELATED"/>
    <property type="match status" value="1"/>
</dbReference>
<feature type="transmembrane region" description="Helical" evidence="13">
    <location>
        <begin position="55"/>
        <end position="74"/>
    </location>
</feature>
<dbReference type="AlphaFoldDB" id="Q30RI8"/>
<dbReference type="GO" id="GO:0006508">
    <property type="term" value="P:proteolysis"/>
    <property type="evidence" value="ECO:0007669"/>
    <property type="project" value="UniProtKB-KW"/>
</dbReference>
<evidence type="ECO:0000256" key="4">
    <source>
        <dbReference type="ARBA" id="ARBA00022475"/>
    </source>
</evidence>
<gene>
    <name evidence="14" type="ordered locus">Suden_1115</name>
</gene>
<keyword evidence="4" id="KW-1003">Cell membrane</keyword>
<name>Q30RI8_SULDN</name>
<dbReference type="HOGENOM" id="CLU_086979_1_1_7"/>
<feature type="transmembrane region" description="Helical" evidence="13">
    <location>
        <begin position="12"/>
        <end position="34"/>
    </location>
</feature>
<dbReference type="CDD" id="cd06158">
    <property type="entry name" value="S2P-M50_like_1"/>
    <property type="match status" value="1"/>
</dbReference>
<dbReference type="EMBL" id="CP000153">
    <property type="protein sequence ID" value="ABB44393.1"/>
    <property type="molecule type" value="Genomic_DNA"/>
</dbReference>
<dbReference type="InterPro" id="IPR044537">
    <property type="entry name" value="Rip2-like"/>
</dbReference>
<evidence type="ECO:0000256" key="2">
    <source>
        <dbReference type="ARBA" id="ARBA00004651"/>
    </source>
</evidence>
<evidence type="ECO:0000256" key="13">
    <source>
        <dbReference type="SAM" id="Phobius"/>
    </source>
</evidence>
<dbReference type="GO" id="GO:0008237">
    <property type="term" value="F:metallopeptidase activity"/>
    <property type="evidence" value="ECO:0007669"/>
    <property type="project" value="UniProtKB-KW"/>
</dbReference>
<evidence type="ECO:0000256" key="3">
    <source>
        <dbReference type="ARBA" id="ARBA00007931"/>
    </source>
</evidence>
<dbReference type="GO" id="GO:0005886">
    <property type="term" value="C:plasma membrane"/>
    <property type="evidence" value="ECO:0007669"/>
    <property type="project" value="UniProtKB-SubCell"/>
</dbReference>
<evidence type="ECO:0000256" key="10">
    <source>
        <dbReference type="ARBA" id="ARBA00022989"/>
    </source>
</evidence>
<sequence length="227" mass="25138">MIMESIDLLKISTAVLALAIAIIGHEIMHGWVAYMYGDTTARNAGRLSINPISHVDLVGTIIVPATMYFLPMLLGADSGFLFGWAKPVPINMSTVIKNGGYNAAMQVDLAGIVYNFTLAAFASIAIVAMNQPTSEDSLIYIFSYMLVLQLLVINVVLGVFNLLPIPQFDGAHFIMHLSMKYRLDFVAEFFYKYERYGIIIVLIILMTPIKNFVLLLPVQTILAMLLP</sequence>
<dbReference type="PANTHER" id="PTHR35864">
    <property type="entry name" value="ZINC METALLOPROTEASE MJ0611-RELATED"/>
    <property type="match status" value="1"/>
</dbReference>
<keyword evidence="6 13" id="KW-0812">Transmembrane</keyword>
<evidence type="ECO:0000256" key="9">
    <source>
        <dbReference type="ARBA" id="ARBA00022833"/>
    </source>
</evidence>
<feature type="transmembrane region" description="Helical" evidence="13">
    <location>
        <begin position="141"/>
        <end position="163"/>
    </location>
</feature>
<evidence type="ECO:0000256" key="7">
    <source>
        <dbReference type="ARBA" id="ARBA00022723"/>
    </source>
</evidence>
<feature type="transmembrane region" description="Helical" evidence="13">
    <location>
        <begin position="196"/>
        <end position="226"/>
    </location>
</feature>
<evidence type="ECO:0000256" key="1">
    <source>
        <dbReference type="ARBA" id="ARBA00001947"/>
    </source>
</evidence>
<evidence type="ECO:0000256" key="11">
    <source>
        <dbReference type="ARBA" id="ARBA00023049"/>
    </source>
</evidence>
<keyword evidence="7" id="KW-0479">Metal-binding</keyword>
<evidence type="ECO:0000313" key="15">
    <source>
        <dbReference type="Proteomes" id="UP000002714"/>
    </source>
</evidence>
<comment type="subcellular location">
    <subcellularLocation>
        <location evidence="2">Cell membrane</location>
        <topology evidence="2">Multi-pass membrane protein</topology>
    </subcellularLocation>
</comment>
<keyword evidence="15" id="KW-1185">Reference proteome</keyword>
<evidence type="ECO:0000256" key="8">
    <source>
        <dbReference type="ARBA" id="ARBA00022801"/>
    </source>
</evidence>
<keyword evidence="8" id="KW-0378">Hydrolase</keyword>
<evidence type="ECO:0000313" key="14">
    <source>
        <dbReference type="EMBL" id="ABB44393.1"/>
    </source>
</evidence>
<dbReference type="KEGG" id="tdn:Suden_1115"/>
<feature type="transmembrane region" description="Helical" evidence="13">
    <location>
        <begin position="109"/>
        <end position="129"/>
    </location>
</feature>
<organism evidence="14 15">
    <name type="scientific">Sulfurimonas denitrificans (strain ATCC 33889 / DSM 1251)</name>
    <name type="common">Thiomicrospira denitrificans (strain ATCC 33889 / DSM 1251)</name>
    <dbReference type="NCBI Taxonomy" id="326298"/>
    <lineage>
        <taxon>Bacteria</taxon>
        <taxon>Pseudomonadati</taxon>
        <taxon>Campylobacterota</taxon>
        <taxon>Epsilonproteobacteria</taxon>
        <taxon>Campylobacterales</taxon>
        <taxon>Sulfurimonadaceae</taxon>
        <taxon>Sulfurimonas</taxon>
    </lineage>
</organism>
<evidence type="ECO:0000256" key="5">
    <source>
        <dbReference type="ARBA" id="ARBA00022670"/>
    </source>
</evidence>
<keyword evidence="12 13" id="KW-0472">Membrane</keyword>
<comment type="similarity">
    <text evidence="3">Belongs to the peptidase M50B family.</text>
</comment>
<keyword evidence="10 13" id="KW-1133">Transmembrane helix</keyword>
<evidence type="ECO:0000256" key="6">
    <source>
        <dbReference type="ARBA" id="ARBA00022692"/>
    </source>
</evidence>
<accession>Q30RI8</accession>
<dbReference type="Proteomes" id="UP000002714">
    <property type="component" value="Chromosome"/>
</dbReference>
<dbReference type="InterPro" id="IPR052348">
    <property type="entry name" value="Metallopeptidase_M50B"/>
</dbReference>
<proteinExistence type="inferred from homology"/>
<evidence type="ECO:0000256" key="12">
    <source>
        <dbReference type="ARBA" id="ARBA00023136"/>
    </source>
</evidence>
<dbReference type="GO" id="GO:0046872">
    <property type="term" value="F:metal ion binding"/>
    <property type="evidence" value="ECO:0007669"/>
    <property type="project" value="UniProtKB-KW"/>
</dbReference>
<keyword evidence="9" id="KW-0862">Zinc</keyword>
<keyword evidence="11" id="KW-0482">Metalloprotease</keyword>
<reference evidence="14 15" key="1">
    <citation type="journal article" date="2008" name="Appl. Environ. Microbiol.">
        <title>Genome of the epsilonproteobacterial chemolithoautotroph Sulfurimonas denitrificans.</title>
        <authorList>
            <person name="Sievert S.M."/>
            <person name="Scott K.M."/>
            <person name="Klotz M.G."/>
            <person name="Chain P.S.G."/>
            <person name="Hauser L.J."/>
            <person name="Hemp J."/>
            <person name="Huegler M."/>
            <person name="Land M."/>
            <person name="Lapidus A."/>
            <person name="Larimer F.W."/>
            <person name="Lucas S."/>
            <person name="Malfatti S.A."/>
            <person name="Meyer F."/>
            <person name="Paulsen I.T."/>
            <person name="Ren Q."/>
            <person name="Simon J."/>
            <person name="Bailey K."/>
            <person name="Diaz E."/>
            <person name="Fitzpatrick K.A."/>
            <person name="Glover B."/>
            <person name="Gwatney N."/>
            <person name="Korajkic A."/>
            <person name="Long A."/>
            <person name="Mobberley J.M."/>
            <person name="Pantry S.N."/>
            <person name="Pazder G."/>
            <person name="Peterson S."/>
            <person name="Quintanilla J.D."/>
            <person name="Sprinkle R."/>
            <person name="Stephens J."/>
            <person name="Thomas P."/>
            <person name="Vaughn R."/>
            <person name="Weber M.J."/>
            <person name="Wooten L.L."/>
        </authorList>
    </citation>
    <scope>NUCLEOTIDE SEQUENCE [LARGE SCALE GENOMIC DNA]</scope>
    <source>
        <strain evidence="15">ATCC 33889 / DSM 1251</strain>
    </source>
</reference>
<dbReference type="STRING" id="326298.Suden_1115"/>
<keyword evidence="5" id="KW-0645">Protease</keyword>
<dbReference type="eggNOG" id="COG1994">
    <property type="taxonomic scope" value="Bacteria"/>
</dbReference>